<feature type="transmembrane region" description="Helical" evidence="1">
    <location>
        <begin position="145"/>
        <end position="163"/>
    </location>
</feature>
<protein>
    <submittedName>
        <fullName evidence="2">Uncharacterized protein</fullName>
    </submittedName>
</protein>
<keyword evidence="1" id="KW-1133">Transmembrane helix</keyword>
<reference evidence="2" key="1">
    <citation type="journal article" date="2021" name="Proc. Natl. Acad. Sci. U.S.A.">
        <title>A Catalog of Tens of Thousands of Viruses from Human Metagenomes Reveals Hidden Associations with Chronic Diseases.</title>
        <authorList>
            <person name="Tisza M.J."/>
            <person name="Buck C.B."/>
        </authorList>
    </citation>
    <scope>NUCLEOTIDE SEQUENCE</scope>
    <source>
        <strain evidence="2">CtEg02</strain>
    </source>
</reference>
<sequence length="199" mass="21411">MATYIKFLAGDYGKEEYIYIKNKNQLRCSSKMFGAKELFLSSIASCEVANEESVKKLGGTLGGALVGGVLLGGIGAVAGAVAGGKTTESTVIIEFKNGNKALAKVNSPMMEVIRAHLFDDQLAQERGEPNPLIHHERSQTPPKKIALIIGVLITVVLAVLWLSCALQTPPNTNGALLWGILTILSGLYSWKTYKKIYKS</sequence>
<proteinExistence type="predicted"/>
<dbReference type="EMBL" id="BK015482">
    <property type="protein sequence ID" value="DAE09105.1"/>
    <property type="molecule type" value="Genomic_DNA"/>
</dbReference>
<organism evidence="2">
    <name type="scientific">Myoviridae sp. ctEg02</name>
    <dbReference type="NCBI Taxonomy" id="2825061"/>
    <lineage>
        <taxon>Viruses</taxon>
        <taxon>Duplodnaviria</taxon>
        <taxon>Heunggongvirae</taxon>
        <taxon>Uroviricota</taxon>
        <taxon>Caudoviricetes</taxon>
    </lineage>
</organism>
<accession>A0A8S5PRM1</accession>
<keyword evidence="1" id="KW-0472">Membrane</keyword>
<name>A0A8S5PRM1_9CAUD</name>
<evidence type="ECO:0000313" key="2">
    <source>
        <dbReference type="EMBL" id="DAE09105.1"/>
    </source>
</evidence>
<feature type="transmembrane region" description="Helical" evidence="1">
    <location>
        <begin position="175"/>
        <end position="193"/>
    </location>
</feature>
<keyword evidence="1" id="KW-0812">Transmembrane</keyword>
<evidence type="ECO:0000256" key="1">
    <source>
        <dbReference type="SAM" id="Phobius"/>
    </source>
</evidence>